<reference evidence="2 3" key="1">
    <citation type="submission" date="2016-10" db="EMBL/GenBank/DDBJ databases">
        <authorList>
            <person name="Varghese N."/>
            <person name="Submissions S."/>
        </authorList>
    </citation>
    <scope>NUCLEOTIDE SEQUENCE [LARGE SCALE GENOMIC DNA]</scope>
    <source>
        <strain evidence="2 3">DSM 21822</strain>
    </source>
</reference>
<feature type="region of interest" description="Disordered" evidence="1">
    <location>
        <begin position="43"/>
        <end position="62"/>
    </location>
</feature>
<protein>
    <recommendedName>
        <fullName evidence="4">PD-(D/E)XK nuclease superfamily protein</fullName>
    </recommendedName>
</protein>
<dbReference type="AlphaFoldDB" id="A0A1I3WWA3"/>
<dbReference type="EMBL" id="FOSL01000002">
    <property type="protein sequence ID" value="SFK11603.1"/>
    <property type="molecule type" value="Genomic_DNA"/>
</dbReference>
<dbReference type="Proteomes" id="UP000323300">
    <property type="component" value="Unassembled WGS sequence"/>
</dbReference>
<dbReference type="RefSeq" id="WP_149759220.1">
    <property type="nucleotide sequence ID" value="NZ_BSPE01000028.1"/>
</dbReference>
<sequence>MPNFKDYRPQFPSELRARLAALQFKAALLRLCLKANFNPSQPRVPAGNAEGGQWTANTGGARTSLRPEAAVRVVRDPSGEKPWRTYAERRRSDGSLASTTVYNRNGSVIVSERTNADTERNVVTLGDGSRFTFENNDDTQRIYDAAGKLVSETLWASEGPIAQPIVQQALFDSRKPKKGPFSSPAEVVRDAAIELYNWWLNSRDPGEEVIFSFRADKLVPVPGEPPLWTSKLTREEVEDACPRFPLVQNITNQVAKSLNPVLFKNKGAYGTAVHMGVKASIDALRDSNLMTEVSIFKSDIDISRYALKGTVRIDILEKREDNFVCVYDLKTGFYPMPTKRFLEIYQNVIARYPKVTGVIIVEVRPALRP</sequence>
<evidence type="ECO:0000256" key="1">
    <source>
        <dbReference type="SAM" id="MobiDB-lite"/>
    </source>
</evidence>
<name>A0A1I3WWA3_9HYPH</name>
<keyword evidence="3" id="KW-1185">Reference proteome</keyword>
<evidence type="ECO:0000313" key="2">
    <source>
        <dbReference type="EMBL" id="SFK11603.1"/>
    </source>
</evidence>
<proteinExistence type="predicted"/>
<organism evidence="2 3">
    <name type="scientific">Neomesorhizobium albiziae</name>
    <dbReference type="NCBI Taxonomy" id="335020"/>
    <lineage>
        <taxon>Bacteria</taxon>
        <taxon>Pseudomonadati</taxon>
        <taxon>Pseudomonadota</taxon>
        <taxon>Alphaproteobacteria</taxon>
        <taxon>Hyphomicrobiales</taxon>
        <taxon>Phyllobacteriaceae</taxon>
        <taxon>Neomesorhizobium</taxon>
    </lineage>
</organism>
<evidence type="ECO:0000313" key="3">
    <source>
        <dbReference type="Proteomes" id="UP000323300"/>
    </source>
</evidence>
<evidence type="ECO:0008006" key="4">
    <source>
        <dbReference type="Google" id="ProtNLM"/>
    </source>
</evidence>
<gene>
    <name evidence="2" type="ORF">SAMN04488498_102531</name>
</gene>
<accession>A0A1I3WWA3</accession>
<dbReference type="OrthoDB" id="8115513at2"/>